<dbReference type="PANTHER" id="PTHR48104">
    <property type="entry name" value="METACASPASE-4"/>
    <property type="match status" value="1"/>
</dbReference>
<evidence type="ECO:0000256" key="2">
    <source>
        <dbReference type="ARBA" id="ARBA00022703"/>
    </source>
</evidence>
<evidence type="ECO:0000256" key="1">
    <source>
        <dbReference type="ARBA" id="ARBA00009005"/>
    </source>
</evidence>
<dbReference type="GO" id="GO:0005737">
    <property type="term" value="C:cytoplasm"/>
    <property type="evidence" value="ECO:0007669"/>
    <property type="project" value="TreeGrafter"/>
</dbReference>
<reference evidence="7 8" key="1">
    <citation type="journal article" date="2019" name="Nat. Ecol. Evol.">
        <title>Megaphylogeny resolves global patterns of mushroom evolution.</title>
        <authorList>
            <person name="Varga T."/>
            <person name="Krizsan K."/>
            <person name="Foldi C."/>
            <person name="Dima B."/>
            <person name="Sanchez-Garcia M."/>
            <person name="Sanchez-Ramirez S."/>
            <person name="Szollosi G.J."/>
            <person name="Szarkandi J.G."/>
            <person name="Papp V."/>
            <person name="Albert L."/>
            <person name="Andreopoulos W."/>
            <person name="Angelini C."/>
            <person name="Antonin V."/>
            <person name="Barry K.W."/>
            <person name="Bougher N.L."/>
            <person name="Buchanan P."/>
            <person name="Buyck B."/>
            <person name="Bense V."/>
            <person name="Catcheside P."/>
            <person name="Chovatia M."/>
            <person name="Cooper J."/>
            <person name="Damon W."/>
            <person name="Desjardin D."/>
            <person name="Finy P."/>
            <person name="Geml J."/>
            <person name="Haridas S."/>
            <person name="Hughes K."/>
            <person name="Justo A."/>
            <person name="Karasinski D."/>
            <person name="Kautmanova I."/>
            <person name="Kiss B."/>
            <person name="Kocsube S."/>
            <person name="Kotiranta H."/>
            <person name="LaButti K.M."/>
            <person name="Lechner B.E."/>
            <person name="Liimatainen K."/>
            <person name="Lipzen A."/>
            <person name="Lukacs Z."/>
            <person name="Mihaltcheva S."/>
            <person name="Morgado L.N."/>
            <person name="Niskanen T."/>
            <person name="Noordeloos M.E."/>
            <person name="Ohm R.A."/>
            <person name="Ortiz-Santana B."/>
            <person name="Ovrebo C."/>
            <person name="Racz N."/>
            <person name="Riley R."/>
            <person name="Savchenko A."/>
            <person name="Shiryaev A."/>
            <person name="Soop K."/>
            <person name="Spirin V."/>
            <person name="Szebenyi C."/>
            <person name="Tomsovsky M."/>
            <person name="Tulloss R.E."/>
            <person name="Uehling J."/>
            <person name="Grigoriev I.V."/>
            <person name="Vagvolgyi C."/>
            <person name="Papp T."/>
            <person name="Martin F.M."/>
            <person name="Miettinen O."/>
            <person name="Hibbett D.S."/>
            <person name="Nagy L.G."/>
        </authorList>
    </citation>
    <scope>NUCLEOTIDE SEQUENCE [LARGE SCALE GENOMIC DNA]</scope>
    <source>
        <strain evidence="7 8">CBS 962.96</strain>
    </source>
</reference>
<dbReference type="GO" id="GO:0006915">
    <property type="term" value="P:apoptotic process"/>
    <property type="evidence" value="ECO:0007669"/>
    <property type="project" value="UniProtKB-KW"/>
</dbReference>
<comment type="similarity">
    <text evidence="1">Belongs to the peptidase C14B family.</text>
</comment>
<gene>
    <name evidence="7" type="ORF">K435DRAFT_973292</name>
</gene>
<dbReference type="Pfam" id="PF00656">
    <property type="entry name" value="Peptidase_C14"/>
    <property type="match status" value="1"/>
</dbReference>
<name>A0A4S8KTK7_DENBC</name>
<sequence length="790" mass="86297">MYLHWVQTDVITVVDLLWYLLEAPPPQVIDTVTNTYTYANVSAQTSQPNVSEQSDQSGVAQPVPEKPATTEKPAPPPQVTVVEKPSEAAGLFALIIGIDNYQDPDVPDLHGAVADADAMKDFLITDLRIPAARIVNLRNEEANRNAMIDALENLAENPAIGSQDPILIFYAGHGGEAPAPKGWATSTADNTIQMLIPHDFKQEGSGDINGQGLFDITLSRILENIAKAKSDNISVIFDCCHSGSGTRDPRDETFAVRGVELPKNYTIPLNVLKSESESRASSVAKGFEKSGLRSHVLLAACMSGQTAKERHQRGAFTYQLLELLKEQGVDRLTYKDVVMRLPDLPLQNPQCEGDNQTRTLFNAKVISPYRALFTIRAASSGPGQYILDAGEAHGITNRTQFAVYKDRKMKELLGSVIAWEVTAFNTRCTTTGDNFTLPETAYALQTHVGESQDIRLFVEANDGFLDLFVRIAKEMQLTNAGKRSFRLVNTPNDEPDLAISTKDGFVQFHVMEQTCRDNGLTMMPFKDIRVQDTDLLITILHSAADFYWNLHHSNKQGVLSKRVTLECLKLIESAEVDENFDPILVPQRAENGQQVNLNVGGTIIIDVEEPAKYGFRINNPSDIPLYAALFYFDVSDLSVEPFYLPGTALGGKADISIPANGSLSISFGDSGTVPREFFLRDNQDVDVGFLKLYLSTQYVDCSGVAQPSPFQEQRATKPSVKKRYLWDSITIPVIQQKGVTSGRCFKLGVNAGFNTGVYAGGYGGCAGFGGGISANLGVNFGASFGASLVL</sequence>
<evidence type="ECO:0000256" key="4">
    <source>
        <dbReference type="SAM" id="MobiDB-lite"/>
    </source>
</evidence>
<feature type="chain" id="PRO_5020322526" description="Peptidase C14 caspase domain-containing protein" evidence="5">
    <location>
        <begin position="24"/>
        <end position="790"/>
    </location>
</feature>
<feature type="signal peptide" evidence="5">
    <location>
        <begin position="1"/>
        <end position="23"/>
    </location>
</feature>
<dbReference type="InterPro" id="IPR050452">
    <property type="entry name" value="Metacaspase"/>
</dbReference>
<organism evidence="7 8">
    <name type="scientific">Dendrothele bispora (strain CBS 962.96)</name>
    <dbReference type="NCBI Taxonomy" id="1314807"/>
    <lineage>
        <taxon>Eukaryota</taxon>
        <taxon>Fungi</taxon>
        <taxon>Dikarya</taxon>
        <taxon>Basidiomycota</taxon>
        <taxon>Agaricomycotina</taxon>
        <taxon>Agaricomycetes</taxon>
        <taxon>Agaricomycetidae</taxon>
        <taxon>Agaricales</taxon>
        <taxon>Agaricales incertae sedis</taxon>
        <taxon>Dendrothele</taxon>
    </lineage>
</organism>
<keyword evidence="5" id="KW-0732">Signal</keyword>
<feature type="compositionally biased region" description="Polar residues" evidence="4">
    <location>
        <begin position="44"/>
        <end position="59"/>
    </location>
</feature>
<evidence type="ECO:0000256" key="5">
    <source>
        <dbReference type="SAM" id="SignalP"/>
    </source>
</evidence>
<dbReference type="GO" id="GO:0004197">
    <property type="term" value="F:cysteine-type endopeptidase activity"/>
    <property type="evidence" value="ECO:0007669"/>
    <property type="project" value="InterPro"/>
</dbReference>
<dbReference type="Proteomes" id="UP000297245">
    <property type="component" value="Unassembled WGS sequence"/>
</dbReference>
<dbReference type="InterPro" id="IPR011600">
    <property type="entry name" value="Pept_C14_caspase"/>
</dbReference>
<keyword evidence="2" id="KW-0053">Apoptosis</keyword>
<dbReference type="SUPFAM" id="SSF52129">
    <property type="entry name" value="Caspase-like"/>
    <property type="match status" value="1"/>
</dbReference>
<evidence type="ECO:0000259" key="6">
    <source>
        <dbReference type="Pfam" id="PF00656"/>
    </source>
</evidence>
<proteinExistence type="inferred from homology"/>
<dbReference type="AlphaFoldDB" id="A0A4S8KTK7"/>
<dbReference type="OrthoDB" id="3223806at2759"/>
<keyword evidence="8" id="KW-1185">Reference proteome</keyword>
<evidence type="ECO:0000313" key="7">
    <source>
        <dbReference type="EMBL" id="THU79031.1"/>
    </source>
</evidence>
<keyword evidence="3" id="KW-0378">Hydrolase</keyword>
<dbReference type="Gene3D" id="3.40.50.1460">
    <property type="match status" value="1"/>
</dbReference>
<keyword evidence="3" id="KW-0645">Protease</keyword>
<feature type="domain" description="Peptidase C14 caspase" evidence="6">
    <location>
        <begin position="92"/>
        <end position="340"/>
    </location>
</feature>
<dbReference type="GO" id="GO:0006508">
    <property type="term" value="P:proteolysis"/>
    <property type="evidence" value="ECO:0007669"/>
    <property type="project" value="InterPro"/>
</dbReference>
<keyword evidence="3" id="KW-0788">Thiol protease</keyword>
<dbReference type="PANTHER" id="PTHR48104:SF30">
    <property type="entry name" value="METACASPASE-1"/>
    <property type="match status" value="1"/>
</dbReference>
<evidence type="ECO:0000256" key="3">
    <source>
        <dbReference type="ARBA" id="ARBA00022807"/>
    </source>
</evidence>
<dbReference type="InterPro" id="IPR029030">
    <property type="entry name" value="Caspase-like_dom_sf"/>
</dbReference>
<dbReference type="EMBL" id="ML180090">
    <property type="protein sequence ID" value="THU79031.1"/>
    <property type="molecule type" value="Genomic_DNA"/>
</dbReference>
<protein>
    <recommendedName>
        <fullName evidence="6">Peptidase C14 caspase domain-containing protein</fullName>
    </recommendedName>
</protein>
<evidence type="ECO:0000313" key="8">
    <source>
        <dbReference type="Proteomes" id="UP000297245"/>
    </source>
</evidence>
<feature type="region of interest" description="Disordered" evidence="4">
    <location>
        <begin position="44"/>
        <end position="80"/>
    </location>
</feature>
<accession>A0A4S8KTK7</accession>